<evidence type="ECO:0000313" key="4">
    <source>
        <dbReference type="WBParaSite" id="Pan_g14391.t1"/>
    </source>
</evidence>
<feature type="transmembrane region" description="Helical" evidence="2">
    <location>
        <begin position="145"/>
        <end position="171"/>
    </location>
</feature>
<keyword evidence="2" id="KW-0812">Transmembrane</keyword>
<organism evidence="3 4">
    <name type="scientific">Panagrellus redivivus</name>
    <name type="common">Microworm</name>
    <dbReference type="NCBI Taxonomy" id="6233"/>
    <lineage>
        <taxon>Eukaryota</taxon>
        <taxon>Metazoa</taxon>
        <taxon>Ecdysozoa</taxon>
        <taxon>Nematoda</taxon>
        <taxon>Chromadorea</taxon>
        <taxon>Rhabditida</taxon>
        <taxon>Tylenchina</taxon>
        <taxon>Panagrolaimomorpha</taxon>
        <taxon>Panagrolaimoidea</taxon>
        <taxon>Panagrolaimidae</taxon>
        <taxon>Panagrellus</taxon>
    </lineage>
</organism>
<reference evidence="3" key="1">
    <citation type="journal article" date="2013" name="Genetics">
        <title>The draft genome and transcriptome of Panagrellus redivivus are shaped by the harsh demands of a free-living lifestyle.</title>
        <authorList>
            <person name="Srinivasan J."/>
            <person name="Dillman A.R."/>
            <person name="Macchietto M.G."/>
            <person name="Heikkinen L."/>
            <person name="Lakso M."/>
            <person name="Fracchia K.M."/>
            <person name="Antoshechkin I."/>
            <person name="Mortazavi A."/>
            <person name="Wong G."/>
            <person name="Sternberg P.W."/>
        </authorList>
    </citation>
    <scope>NUCLEOTIDE SEQUENCE [LARGE SCALE GENOMIC DNA]</scope>
    <source>
        <strain evidence="3">MT8872</strain>
    </source>
</reference>
<keyword evidence="2" id="KW-0472">Membrane</keyword>
<accession>A0A7E4ZSE5</accession>
<dbReference type="AlphaFoldDB" id="A0A7E4ZSE5"/>
<evidence type="ECO:0000256" key="2">
    <source>
        <dbReference type="SAM" id="Phobius"/>
    </source>
</evidence>
<proteinExistence type="predicted"/>
<sequence>MYTGAITIVTLIALFYCTYGEIILKSNVTEKIVFAKSHLTLRVDNPKGNHERFTLCLGSLKDTVSQGCPKGFASHNNMIVTQTEATFRIDKNGQLMDEIYHIDGSIHIKKDGTLKVLIPVIPEGTTFTLVDAEKKNSNTGGSNKAAIAIGVSGGILILIILIAGFLLWFFWLRKRGKPKPVPKNNVEMGNAPVEEPSEFVQVPQPPSIDAPSNARPSKNSGTTLSQHLHRRQNRQMKRSK</sequence>
<reference evidence="4" key="2">
    <citation type="submission" date="2020-10" db="UniProtKB">
        <authorList>
            <consortium name="WormBaseParasite"/>
        </authorList>
    </citation>
    <scope>IDENTIFICATION</scope>
</reference>
<evidence type="ECO:0000313" key="3">
    <source>
        <dbReference type="Proteomes" id="UP000492821"/>
    </source>
</evidence>
<keyword evidence="2" id="KW-1133">Transmembrane helix</keyword>
<feature type="compositionally biased region" description="Basic residues" evidence="1">
    <location>
        <begin position="227"/>
        <end position="240"/>
    </location>
</feature>
<protein>
    <submittedName>
        <fullName evidence="4">Uncharacterized protein</fullName>
    </submittedName>
</protein>
<dbReference type="WBParaSite" id="Pan_g14391.t1">
    <property type="protein sequence ID" value="Pan_g14391.t1"/>
    <property type="gene ID" value="Pan_g14391"/>
</dbReference>
<evidence type="ECO:0000256" key="1">
    <source>
        <dbReference type="SAM" id="MobiDB-lite"/>
    </source>
</evidence>
<name>A0A7E4ZSE5_PANRE</name>
<feature type="region of interest" description="Disordered" evidence="1">
    <location>
        <begin position="180"/>
        <end position="240"/>
    </location>
</feature>
<keyword evidence="3" id="KW-1185">Reference proteome</keyword>
<dbReference type="Proteomes" id="UP000492821">
    <property type="component" value="Unassembled WGS sequence"/>
</dbReference>
<feature type="compositionally biased region" description="Polar residues" evidence="1">
    <location>
        <begin position="214"/>
        <end position="226"/>
    </location>
</feature>